<accession>A0A2U1Q326</accession>
<dbReference type="AlphaFoldDB" id="A0A2U1Q326"/>
<comment type="caution">
    <text evidence="1">The sequence shown here is derived from an EMBL/GenBank/DDBJ whole genome shotgun (WGS) entry which is preliminary data.</text>
</comment>
<dbReference type="OrthoDB" id="1110037at2759"/>
<reference evidence="1 2" key="1">
    <citation type="journal article" date="2018" name="Mol. Plant">
        <title>The genome of Artemisia annua provides insight into the evolution of Asteraceae family and artemisinin biosynthesis.</title>
        <authorList>
            <person name="Shen Q."/>
            <person name="Zhang L."/>
            <person name="Liao Z."/>
            <person name="Wang S."/>
            <person name="Yan T."/>
            <person name="Shi P."/>
            <person name="Liu M."/>
            <person name="Fu X."/>
            <person name="Pan Q."/>
            <person name="Wang Y."/>
            <person name="Lv Z."/>
            <person name="Lu X."/>
            <person name="Zhang F."/>
            <person name="Jiang W."/>
            <person name="Ma Y."/>
            <person name="Chen M."/>
            <person name="Hao X."/>
            <person name="Li L."/>
            <person name="Tang Y."/>
            <person name="Lv G."/>
            <person name="Zhou Y."/>
            <person name="Sun X."/>
            <person name="Brodelius P.E."/>
            <person name="Rose J.K.C."/>
            <person name="Tang K."/>
        </authorList>
    </citation>
    <scope>NUCLEOTIDE SEQUENCE [LARGE SCALE GENOMIC DNA]</scope>
    <source>
        <strain evidence="2">cv. Huhao1</strain>
        <tissue evidence="1">Leaf</tissue>
    </source>
</reference>
<dbReference type="EMBL" id="PKPP01000465">
    <property type="protein sequence ID" value="PWA92418.1"/>
    <property type="molecule type" value="Genomic_DNA"/>
</dbReference>
<dbReference type="Proteomes" id="UP000245207">
    <property type="component" value="Unassembled WGS sequence"/>
</dbReference>
<gene>
    <name evidence="1" type="ORF">CTI12_AA080590</name>
</gene>
<organism evidence="1 2">
    <name type="scientific">Artemisia annua</name>
    <name type="common">Sweet wormwood</name>
    <dbReference type="NCBI Taxonomy" id="35608"/>
    <lineage>
        <taxon>Eukaryota</taxon>
        <taxon>Viridiplantae</taxon>
        <taxon>Streptophyta</taxon>
        <taxon>Embryophyta</taxon>
        <taxon>Tracheophyta</taxon>
        <taxon>Spermatophyta</taxon>
        <taxon>Magnoliopsida</taxon>
        <taxon>eudicotyledons</taxon>
        <taxon>Gunneridae</taxon>
        <taxon>Pentapetalae</taxon>
        <taxon>asterids</taxon>
        <taxon>campanulids</taxon>
        <taxon>Asterales</taxon>
        <taxon>Asteraceae</taxon>
        <taxon>Asteroideae</taxon>
        <taxon>Anthemideae</taxon>
        <taxon>Artemisiinae</taxon>
        <taxon>Artemisia</taxon>
    </lineage>
</organism>
<evidence type="ECO:0000313" key="1">
    <source>
        <dbReference type="EMBL" id="PWA92418.1"/>
    </source>
</evidence>
<evidence type="ECO:0000313" key="2">
    <source>
        <dbReference type="Proteomes" id="UP000245207"/>
    </source>
</evidence>
<dbReference type="InterPro" id="IPR040256">
    <property type="entry name" value="At4g02000-like"/>
</dbReference>
<name>A0A2U1Q326_ARTAN</name>
<sequence>MCEKSYGRANFARVLVEIDANKGFVENVDVCYRSLGKSMKLRVEYPWRPPICGICKVFGHGEESCITKNMNKTDNNQKKDVQTNIGNVETKSDGNDGNWKTVEGRRNEKNNQMNASTNAQRNYMGESSYRRGGYTGRGRGNMFGRGNGYQRGNRSNQFVPVKKGSDVMNEVTKKMDPKDKGKGIAMEKEKGDTSKYNNQNGHNVASNNKYAALSVDADMEVNGEEETAKSRFDGICNKGLYVSMEERGWSKEWKDCLSL</sequence>
<protein>
    <submittedName>
        <fullName evidence="1">DUF4283 domain-containing protein</fullName>
    </submittedName>
</protein>
<keyword evidence="2" id="KW-1185">Reference proteome</keyword>
<dbReference type="PANTHER" id="PTHR31286:SF180">
    <property type="entry name" value="OS10G0362600 PROTEIN"/>
    <property type="match status" value="1"/>
</dbReference>
<proteinExistence type="predicted"/>
<dbReference type="PANTHER" id="PTHR31286">
    <property type="entry name" value="GLYCINE-RICH CELL WALL STRUCTURAL PROTEIN 1.8-LIKE"/>
    <property type="match status" value="1"/>
</dbReference>